<evidence type="ECO:0000313" key="5">
    <source>
        <dbReference type="EMBL" id="CAG7828561.1"/>
    </source>
</evidence>
<dbReference type="InterPro" id="IPR050309">
    <property type="entry name" value="Type-B_Carboxylest/Lipase"/>
</dbReference>
<dbReference type="PANTHER" id="PTHR11559">
    <property type="entry name" value="CARBOXYLESTERASE"/>
    <property type="match status" value="1"/>
</dbReference>
<evidence type="ECO:0000256" key="1">
    <source>
        <dbReference type="ARBA" id="ARBA00022487"/>
    </source>
</evidence>
<name>A0A8J2LA64_9HEXA</name>
<dbReference type="InterPro" id="IPR002018">
    <property type="entry name" value="CarbesteraseB"/>
</dbReference>
<protein>
    <recommendedName>
        <fullName evidence="3">Carboxylic ester hydrolase</fullName>
        <ecNumber evidence="3">3.1.1.-</ecNumber>
    </recommendedName>
</protein>
<keyword evidence="1" id="KW-0719">Serine esterase</keyword>
<dbReference type="GO" id="GO:0052689">
    <property type="term" value="F:carboxylic ester hydrolase activity"/>
    <property type="evidence" value="ECO:0007669"/>
    <property type="project" value="UniProtKB-KW"/>
</dbReference>
<dbReference type="EMBL" id="CAJVCH010548021">
    <property type="protein sequence ID" value="CAG7828561.1"/>
    <property type="molecule type" value="Genomic_DNA"/>
</dbReference>
<evidence type="ECO:0000256" key="2">
    <source>
        <dbReference type="ARBA" id="ARBA00023180"/>
    </source>
</evidence>
<sequence length="586" mass="66315">MVVGLLTFTAIQLTVKSNNRAGNLKLASPQDFTILGHDFENNTIELLKEAEPFANRRRIPLVRIPSQGRLRGTILKSRRGRDYYAFYKVPYAAPPVGELRFELPQTPKRWFGVRDATKPGPQCIQRSKYEPVPTPAGEEDCLFINIYTPQLPSDATNNKQTNFPVLVYFHGGGGPFGNGTRYGAKYFMDEDAVLVTVEFRIGILGYLSTGTPDYPGNIAAKDQVFSLKWVQKNIEKFGGDPKRVMIFGNSGGGFIVHSLLLSHMTTGLFSSGVLQSGNCILNLAYTKDSTALAKQLAQEVGCEEKSLVECLRKIDAKDLVLTKSQEMALVFVKEPIPADGDISNTFFTDSPWNLIQQGQIKNVPIIVGAVSQESLGGVSYDYLVNETATKEINMHFEEMLPSIMGLQSYNQSEIHTMAKKFRELYFEDKPINNDTRVELLQLNSDSFVHSLRISALEHSKKTQQPVYLYWLTKEPARTYAEKYTQTFPPPYGASHADELQYFFLYDGYPEITTDSPWYNYSKTLVKMWVDFAATGKPISPTDEWKPIDPADNGMKWFELGDNFREVKPVTKRMLLWDEYIPELYWT</sequence>
<dbReference type="PROSITE" id="PS00941">
    <property type="entry name" value="CARBOXYLESTERASE_B_2"/>
    <property type="match status" value="1"/>
</dbReference>
<organism evidence="5 6">
    <name type="scientific">Allacma fusca</name>
    <dbReference type="NCBI Taxonomy" id="39272"/>
    <lineage>
        <taxon>Eukaryota</taxon>
        <taxon>Metazoa</taxon>
        <taxon>Ecdysozoa</taxon>
        <taxon>Arthropoda</taxon>
        <taxon>Hexapoda</taxon>
        <taxon>Collembola</taxon>
        <taxon>Symphypleona</taxon>
        <taxon>Sminthuridae</taxon>
        <taxon>Allacma</taxon>
    </lineage>
</organism>
<comment type="caution">
    <text evidence="5">The sequence shown here is derived from an EMBL/GenBank/DDBJ whole genome shotgun (WGS) entry which is preliminary data.</text>
</comment>
<keyword evidence="6" id="KW-1185">Reference proteome</keyword>
<dbReference type="InterPro" id="IPR019819">
    <property type="entry name" value="Carboxylesterase_B_CS"/>
</dbReference>
<comment type="similarity">
    <text evidence="3">Belongs to the type-B carboxylesterase/lipase family.</text>
</comment>
<evidence type="ECO:0000256" key="3">
    <source>
        <dbReference type="RuleBase" id="RU361235"/>
    </source>
</evidence>
<keyword evidence="2" id="KW-0325">Glycoprotein</keyword>
<accession>A0A8J2LA64</accession>
<proteinExistence type="inferred from homology"/>
<dbReference type="PROSITE" id="PS00122">
    <property type="entry name" value="CARBOXYLESTERASE_B_1"/>
    <property type="match status" value="1"/>
</dbReference>
<dbReference type="Pfam" id="PF00135">
    <property type="entry name" value="COesterase"/>
    <property type="match status" value="1"/>
</dbReference>
<dbReference type="InterPro" id="IPR019826">
    <property type="entry name" value="Carboxylesterase_B_AS"/>
</dbReference>
<keyword evidence="3" id="KW-0378">Hydrolase</keyword>
<dbReference type="Proteomes" id="UP000708208">
    <property type="component" value="Unassembled WGS sequence"/>
</dbReference>
<evidence type="ECO:0000259" key="4">
    <source>
        <dbReference type="Pfam" id="PF00135"/>
    </source>
</evidence>
<dbReference type="OrthoDB" id="19653at2759"/>
<reference evidence="5" key="1">
    <citation type="submission" date="2021-06" db="EMBL/GenBank/DDBJ databases">
        <authorList>
            <person name="Hodson N. C."/>
            <person name="Mongue J. A."/>
            <person name="Jaron S. K."/>
        </authorList>
    </citation>
    <scope>NUCLEOTIDE SEQUENCE</scope>
</reference>
<dbReference type="EC" id="3.1.1.-" evidence="3"/>
<dbReference type="AlphaFoldDB" id="A0A8J2LA64"/>
<evidence type="ECO:0000313" key="6">
    <source>
        <dbReference type="Proteomes" id="UP000708208"/>
    </source>
</evidence>
<gene>
    <name evidence="5" type="ORF">AFUS01_LOCUS38482</name>
</gene>
<feature type="domain" description="Carboxylesterase type B" evidence="4">
    <location>
        <begin position="62"/>
        <end position="567"/>
    </location>
</feature>